<sequence>MPLSKLLRIAGLVFLAVTFIVVGDTAGKLLTAQGVAPIFIAWTRFGLAAIILLPLSGLTRGELRYFRDPRVLARGGLIACAIFCIMNALRTEPIANVFGAFFIGPIVSYILAMLFLGERPSKSRTVLLAVGFIGVMFVVKPGFGASLGILFALASGTFYGCFLAMTRTVSGIYRPRLLLISQLLVGSAVLTPLGLMTPFPAFDLPLGALIVLSSAASAAGNYLLVVANKAAEASLIAPLIYTQLISATIAGVLVFGDWPDAYAFLGLVLIACSGFGSLVAQRAK</sequence>
<feature type="transmembrane region" description="Helical" evidence="1">
    <location>
        <begin position="261"/>
        <end position="280"/>
    </location>
</feature>
<dbReference type="AlphaFoldDB" id="A0A0P1J975"/>
<gene>
    <name evidence="3" type="ORF">TA5114_02279</name>
</gene>
<feature type="transmembrane region" description="Helical" evidence="1">
    <location>
        <begin position="123"/>
        <end position="139"/>
    </location>
</feature>
<dbReference type="InterPro" id="IPR000620">
    <property type="entry name" value="EamA_dom"/>
</dbReference>
<accession>A0A0P1J975</accession>
<feature type="domain" description="EamA" evidence="2">
    <location>
        <begin position="147"/>
        <end position="273"/>
    </location>
</feature>
<dbReference type="GO" id="GO:0016020">
    <property type="term" value="C:membrane"/>
    <property type="evidence" value="ECO:0007669"/>
    <property type="project" value="InterPro"/>
</dbReference>
<protein>
    <submittedName>
        <fullName evidence="3">Carboxylate/amino acid/amine transporter</fullName>
    </submittedName>
</protein>
<feature type="transmembrane region" description="Helical" evidence="1">
    <location>
        <begin position="145"/>
        <end position="165"/>
    </location>
</feature>
<dbReference type="PANTHER" id="PTHR22911:SF103">
    <property type="entry name" value="BLR2811 PROTEIN"/>
    <property type="match status" value="1"/>
</dbReference>
<evidence type="ECO:0000256" key="1">
    <source>
        <dbReference type="SAM" id="Phobius"/>
    </source>
</evidence>
<dbReference type="PANTHER" id="PTHR22911">
    <property type="entry name" value="ACYL-MALONYL CONDENSING ENZYME-RELATED"/>
    <property type="match status" value="1"/>
</dbReference>
<keyword evidence="4" id="KW-1185">Reference proteome</keyword>
<feature type="transmembrane region" description="Helical" evidence="1">
    <location>
        <begin position="95"/>
        <end position="116"/>
    </location>
</feature>
<evidence type="ECO:0000259" key="2">
    <source>
        <dbReference type="Pfam" id="PF00892"/>
    </source>
</evidence>
<feature type="transmembrane region" description="Helical" evidence="1">
    <location>
        <begin position="236"/>
        <end position="255"/>
    </location>
</feature>
<dbReference type="InterPro" id="IPR037185">
    <property type="entry name" value="EmrE-like"/>
</dbReference>
<keyword evidence="1" id="KW-1133">Transmembrane helix</keyword>
<evidence type="ECO:0000313" key="3">
    <source>
        <dbReference type="EMBL" id="CUK26469.1"/>
    </source>
</evidence>
<dbReference type="SUPFAM" id="SSF103481">
    <property type="entry name" value="Multidrug resistance efflux transporter EmrE"/>
    <property type="match status" value="2"/>
</dbReference>
<name>A0A0P1J975_9RHOB</name>
<proteinExistence type="predicted"/>
<feature type="transmembrane region" description="Helical" evidence="1">
    <location>
        <begin position="205"/>
        <end position="224"/>
    </location>
</feature>
<evidence type="ECO:0000313" key="4">
    <source>
        <dbReference type="Proteomes" id="UP000051184"/>
    </source>
</evidence>
<feature type="transmembrane region" description="Helical" evidence="1">
    <location>
        <begin position="177"/>
        <end position="199"/>
    </location>
</feature>
<feature type="domain" description="EamA" evidence="2">
    <location>
        <begin position="11"/>
        <end position="139"/>
    </location>
</feature>
<feature type="transmembrane region" description="Helical" evidence="1">
    <location>
        <begin position="39"/>
        <end position="59"/>
    </location>
</feature>
<organism evidence="3 4">
    <name type="scientific">Cognatishimia activa</name>
    <dbReference type="NCBI Taxonomy" id="1715691"/>
    <lineage>
        <taxon>Bacteria</taxon>
        <taxon>Pseudomonadati</taxon>
        <taxon>Pseudomonadota</taxon>
        <taxon>Alphaproteobacteria</taxon>
        <taxon>Rhodobacterales</taxon>
        <taxon>Paracoccaceae</taxon>
        <taxon>Cognatishimia</taxon>
    </lineage>
</organism>
<feature type="transmembrane region" description="Helical" evidence="1">
    <location>
        <begin position="71"/>
        <end position="89"/>
    </location>
</feature>
<reference evidence="4" key="1">
    <citation type="submission" date="2015-09" db="EMBL/GenBank/DDBJ databases">
        <authorList>
            <person name="Rodrigo-Torres Lidia"/>
            <person name="Arahal R.David."/>
        </authorList>
    </citation>
    <scope>NUCLEOTIDE SEQUENCE [LARGE SCALE GENOMIC DNA]</scope>
    <source>
        <strain evidence="4">CECT 5114</strain>
    </source>
</reference>
<dbReference type="OrthoDB" id="7818056at2"/>
<keyword evidence="1" id="KW-0472">Membrane</keyword>
<keyword evidence="1" id="KW-0812">Transmembrane</keyword>
<dbReference type="Proteomes" id="UP000051184">
    <property type="component" value="Unassembled WGS sequence"/>
</dbReference>
<dbReference type="RefSeq" id="WP_058315354.1">
    <property type="nucleotide sequence ID" value="NZ_CYTO01000009.1"/>
</dbReference>
<dbReference type="Pfam" id="PF00892">
    <property type="entry name" value="EamA"/>
    <property type="match status" value="2"/>
</dbReference>
<dbReference type="STRING" id="1715691.TA5113_01106"/>
<dbReference type="EMBL" id="CYUE01000020">
    <property type="protein sequence ID" value="CUK26469.1"/>
    <property type="molecule type" value="Genomic_DNA"/>
</dbReference>